<protein>
    <submittedName>
        <fullName evidence="4">TetR/AcrR family transcriptional regulator</fullName>
    </submittedName>
</protein>
<dbReference type="PANTHER" id="PTHR30055:SF209">
    <property type="entry name" value="POSSIBLE TRANSCRIPTIONAL REGULATORY PROTEIN (PROBABLY TETR-FAMILY)"/>
    <property type="match status" value="1"/>
</dbReference>
<evidence type="ECO:0000256" key="2">
    <source>
        <dbReference type="PROSITE-ProRule" id="PRU00335"/>
    </source>
</evidence>
<dbReference type="Gene3D" id="1.10.357.10">
    <property type="entry name" value="Tetracycline Repressor, domain 2"/>
    <property type="match status" value="1"/>
</dbReference>
<dbReference type="Pfam" id="PF00440">
    <property type="entry name" value="TetR_N"/>
    <property type="match status" value="1"/>
</dbReference>
<dbReference type="SUPFAM" id="SSF46689">
    <property type="entry name" value="Homeodomain-like"/>
    <property type="match status" value="1"/>
</dbReference>
<reference evidence="5" key="1">
    <citation type="journal article" date="2019" name="Int. J. Syst. Evol. Microbiol.">
        <title>The Global Catalogue of Microorganisms (GCM) 10K type strain sequencing project: providing services to taxonomists for standard genome sequencing and annotation.</title>
        <authorList>
            <consortium name="The Broad Institute Genomics Platform"/>
            <consortium name="The Broad Institute Genome Sequencing Center for Infectious Disease"/>
            <person name="Wu L."/>
            <person name="Ma J."/>
        </authorList>
    </citation>
    <scope>NUCLEOTIDE SEQUENCE [LARGE SCALE GENOMIC DNA]</scope>
    <source>
        <strain evidence="5">ICMP 19430</strain>
    </source>
</reference>
<keyword evidence="5" id="KW-1185">Reference proteome</keyword>
<dbReference type="PANTHER" id="PTHR30055">
    <property type="entry name" value="HTH-TYPE TRANSCRIPTIONAL REGULATOR RUTR"/>
    <property type="match status" value="1"/>
</dbReference>
<evidence type="ECO:0000313" key="4">
    <source>
        <dbReference type="EMBL" id="MFC7450717.1"/>
    </source>
</evidence>
<accession>A0ABW2S3J4</accession>
<dbReference type="InterPro" id="IPR001647">
    <property type="entry name" value="HTH_TetR"/>
</dbReference>
<proteinExistence type="predicted"/>
<evidence type="ECO:0000313" key="5">
    <source>
        <dbReference type="Proteomes" id="UP001596484"/>
    </source>
</evidence>
<sequence length="221" mass="23560">MAEPVRRRRSEARANRTRIIDAAIGAFAADPDASMDDVARAAGVVRRTVYAHFPSREALVEGIADEASGALVASFDGGVPLPARPDLAVAVLALLSWPIGDRFRMLLTFARKELGEQRILDRMEPARAPSIAIVEQGQRDGIFSSYLPAGLLVAMTEAVTMTLLEQANKGGVNDSGESFGVVSLVLLGVSPERATELVDEARAWIRDAADAQAPAAGPDRR</sequence>
<feature type="DNA-binding region" description="H-T-H motif" evidence="2">
    <location>
        <begin position="34"/>
        <end position="53"/>
    </location>
</feature>
<feature type="domain" description="HTH tetR-type" evidence="3">
    <location>
        <begin position="13"/>
        <end position="71"/>
    </location>
</feature>
<dbReference type="InterPro" id="IPR050109">
    <property type="entry name" value="HTH-type_TetR-like_transc_reg"/>
</dbReference>
<evidence type="ECO:0000256" key="1">
    <source>
        <dbReference type="ARBA" id="ARBA00023125"/>
    </source>
</evidence>
<keyword evidence="1 2" id="KW-0238">DNA-binding</keyword>
<dbReference type="PROSITE" id="PS50977">
    <property type="entry name" value="HTH_TETR_2"/>
    <property type="match status" value="1"/>
</dbReference>
<dbReference type="RefSeq" id="WP_378408822.1">
    <property type="nucleotide sequence ID" value="NZ_JBHTCS010000028.1"/>
</dbReference>
<comment type="caution">
    <text evidence="4">The sequence shown here is derived from an EMBL/GenBank/DDBJ whole genome shotgun (WGS) entry which is preliminary data.</text>
</comment>
<organism evidence="4 5">
    <name type="scientific">Rhodococcus daqingensis</name>
    <dbReference type="NCBI Taxonomy" id="2479363"/>
    <lineage>
        <taxon>Bacteria</taxon>
        <taxon>Bacillati</taxon>
        <taxon>Actinomycetota</taxon>
        <taxon>Actinomycetes</taxon>
        <taxon>Mycobacteriales</taxon>
        <taxon>Nocardiaceae</taxon>
        <taxon>Rhodococcus</taxon>
    </lineage>
</organism>
<gene>
    <name evidence="4" type="ORF">ACFQS9_22725</name>
</gene>
<name>A0ABW2S3J4_9NOCA</name>
<dbReference type="InterPro" id="IPR009057">
    <property type="entry name" value="Homeodomain-like_sf"/>
</dbReference>
<dbReference type="EMBL" id="JBHTCS010000028">
    <property type="protein sequence ID" value="MFC7450717.1"/>
    <property type="molecule type" value="Genomic_DNA"/>
</dbReference>
<evidence type="ECO:0000259" key="3">
    <source>
        <dbReference type="PROSITE" id="PS50977"/>
    </source>
</evidence>
<dbReference type="Proteomes" id="UP001596484">
    <property type="component" value="Unassembled WGS sequence"/>
</dbReference>